<dbReference type="InterPro" id="IPR031107">
    <property type="entry name" value="Small_HSP"/>
</dbReference>
<comment type="caution">
    <text evidence="6">The sequence shown here is derived from an EMBL/GenBank/DDBJ whole genome shotgun (WGS) entry which is preliminary data.</text>
</comment>
<dbReference type="InterPro" id="IPR008978">
    <property type="entry name" value="HSP20-like_chaperone"/>
</dbReference>
<evidence type="ECO:0000313" key="7">
    <source>
        <dbReference type="Proteomes" id="UP000766550"/>
    </source>
</evidence>
<dbReference type="PANTHER" id="PTHR11527">
    <property type="entry name" value="HEAT-SHOCK PROTEIN 20 FAMILY MEMBER"/>
    <property type="match status" value="1"/>
</dbReference>
<keyword evidence="7" id="KW-1185">Reference proteome</keyword>
<evidence type="ECO:0000259" key="4">
    <source>
        <dbReference type="PROSITE" id="PS01031"/>
    </source>
</evidence>
<feature type="region of interest" description="Disordered" evidence="3">
    <location>
        <begin position="80"/>
        <end position="120"/>
    </location>
</feature>
<evidence type="ECO:0000256" key="1">
    <source>
        <dbReference type="PROSITE-ProRule" id="PRU00285"/>
    </source>
</evidence>
<feature type="domain" description="CS" evidence="5">
    <location>
        <begin position="39"/>
        <end position="144"/>
    </location>
</feature>
<dbReference type="RefSeq" id="WP_162316105.1">
    <property type="nucleotide sequence ID" value="NZ_JAHQXF010000001.1"/>
</dbReference>
<evidence type="ECO:0000256" key="2">
    <source>
        <dbReference type="RuleBase" id="RU003616"/>
    </source>
</evidence>
<feature type="domain" description="SHSP" evidence="4">
    <location>
        <begin position="35"/>
        <end position="146"/>
    </location>
</feature>
<proteinExistence type="inferred from homology"/>
<accession>A0A8J7Y6D0</accession>
<evidence type="ECO:0000259" key="5">
    <source>
        <dbReference type="PROSITE" id="PS51203"/>
    </source>
</evidence>
<reference evidence="6 7" key="1">
    <citation type="submission" date="2021-06" db="EMBL/GenBank/DDBJ databases">
        <title>New haloarchaea isolates fom saline soil.</title>
        <authorList>
            <person name="Duran-Viseras A."/>
            <person name="Sanchez-Porro C.S."/>
            <person name="Ventosa A."/>
        </authorList>
    </citation>
    <scope>NUCLEOTIDE SEQUENCE [LARGE SCALE GENOMIC DNA]</scope>
    <source>
        <strain evidence="6 7">JCM 183640</strain>
    </source>
</reference>
<evidence type="ECO:0000256" key="3">
    <source>
        <dbReference type="SAM" id="MobiDB-lite"/>
    </source>
</evidence>
<organism evidence="6 7">
    <name type="scientific">Haloarcula limicola</name>
    <dbReference type="NCBI Taxonomy" id="1429915"/>
    <lineage>
        <taxon>Archaea</taxon>
        <taxon>Methanobacteriati</taxon>
        <taxon>Methanobacteriota</taxon>
        <taxon>Stenosarchaea group</taxon>
        <taxon>Halobacteria</taxon>
        <taxon>Halobacteriales</taxon>
        <taxon>Haloarculaceae</taxon>
        <taxon>Haloarcula</taxon>
    </lineage>
</organism>
<dbReference type="CDD" id="cd06464">
    <property type="entry name" value="ACD_sHsps-like"/>
    <property type="match status" value="1"/>
</dbReference>
<evidence type="ECO:0000313" key="6">
    <source>
        <dbReference type="EMBL" id="MBV0922936.1"/>
    </source>
</evidence>
<sequence>MTRQSPLDNMETWLDQMSRQFEEAAQRWGTGLETWSTEMPLPRIDLVDADDEFVVTADLPGFEKDDVDVYITDQTLSIDAERSEEVDESEANYVRRERSQKSVSRRLRLPSEVDDQDVSASMTNGVLTVHVGKAEPVSEGHRIDID</sequence>
<dbReference type="EMBL" id="JAHQXF010000001">
    <property type="protein sequence ID" value="MBV0922936.1"/>
    <property type="molecule type" value="Genomic_DNA"/>
</dbReference>
<dbReference type="Pfam" id="PF00011">
    <property type="entry name" value="HSP20"/>
    <property type="match status" value="1"/>
</dbReference>
<dbReference type="Proteomes" id="UP000766550">
    <property type="component" value="Unassembled WGS sequence"/>
</dbReference>
<protein>
    <submittedName>
        <fullName evidence="6">Hsp20/alpha crystallin family protein</fullName>
    </submittedName>
</protein>
<name>A0A8J7Y6D0_9EURY</name>
<dbReference type="InterPro" id="IPR002068">
    <property type="entry name" value="A-crystallin/Hsp20_dom"/>
</dbReference>
<dbReference type="PROSITE" id="PS51203">
    <property type="entry name" value="CS"/>
    <property type="match status" value="1"/>
</dbReference>
<dbReference type="SUPFAM" id="SSF49764">
    <property type="entry name" value="HSP20-like chaperones"/>
    <property type="match status" value="1"/>
</dbReference>
<gene>
    <name evidence="6" type="ORF">KTS45_01870</name>
</gene>
<dbReference type="AlphaFoldDB" id="A0A8J7Y6D0"/>
<comment type="similarity">
    <text evidence="1 2">Belongs to the small heat shock protein (HSP20) family.</text>
</comment>
<dbReference type="Gene3D" id="2.60.40.790">
    <property type="match status" value="1"/>
</dbReference>
<dbReference type="OrthoDB" id="198277at2157"/>
<dbReference type="PROSITE" id="PS01031">
    <property type="entry name" value="SHSP"/>
    <property type="match status" value="1"/>
</dbReference>
<dbReference type="InterPro" id="IPR007052">
    <property type="entry name" value="CS_dom"/>
</dbReference>